<organism evidence="1 2">
    <name type="scientific">Paramagnetospirillum marisnigri</name>
    <dbReference type="NCBI Taxonomy" id="1285242"/>
    <lineage>
        <taxon>Bacteria</taxon>
        <taxon>Pseudomonadati</taxon>
        <taxon>Pseudomonadota</taxon>
        <taxon>Alphaproteobacteria</taxon>
        <taxon>Rhodospirillales</taxon>
        <taxon>Magnetospirillaceae</taxon>
        <taxon>Paramagnetospirillum</taxon>
    </lineage>
</organism>
<dbReference type="STRING" id="1285242.A6A04_08975"/>
<comment type="caution">
    <text evidence="1">The sequence shown here is derived from an EMBL/GenBank/DDBJ whole genome shotgun (WGS) entry which is preliminary data.</text>
</comment>
<gene>
    <name evidence="1" type="ORF">A6A04_08975</name>
</gene>
<protein>
    <recommendedName>
        <fullName evidence="3">N-acetyltransferase domain-containing protein</fullName>
    </recommendedName>
</protein>
<reference evidence="1 2" key="1">
    <citation type="submission" date="2016-04" db="EMBL/GenBank/DDBJ databases">
        <title>Draft genome sequence of freshwater magnetotactic bacteria Magnetospirillum marisnigri SP-1 and Magnetospirillum moscoviense BB-1.</title>
        <authorList>
            <person name="Koziaeva V."/>
            <person name="Dziuba M.V."/>
            <person name="Ivanov T.M."/>
            <person name="Kuznetsov B."/>
            <person name="Grouzdev D.S."/>
        </authorList>
    </citation>
    <scope>NUCLEOTIDE SEQUENCE [LARGE SCALE GENOMIC DNA]</scope>
    <source>
        <strain evidence="1 2">SP-1</strain>
    </source>
</reference>
<evidence type="ECO:0008006" key="3">
    <source>
        <dbReference type="Google" id="ProtNLM"/>
    </source>
</evidence>
<evidence type="ECO:0000313" key="2">
    <source>
        <dbReference type="Proteomes" id="UP000078428"/>
    </source>
</evidence>
<keyword evidence="2" id="KW-1185">Reference proteome</keyword>
<proteinExistence type="predicted"/>
<name>A0A178M7Y7_9PROT</name>
<dbReference type="Proteomes" id="UP000078428">
    <property type="component" value="Unassembled WGS sequence"/>
</dbReference>
<evidence type="ECO:0000313" key="1">
    <source>
        <dbReference type="EMBL" id="OAN44004.1"/>
    </source>
</evidence>
<sequence length="119" mass="12596">MIIFEPTSDFDPQALAPAVFGGRVDLLAGAYGVYVKRDDKQIGAMAFSAAQDGIGHDLVVRALAGSGAGLVDAAHDYVMAAVLAGGFEGARAFTHRPGAMHHLTRLGWREIGRTYRITP</sequence>
<dbReference type="AlphaFoldDB" id="A0A178M7Y7"/>
<dbReference type="OrthoDB" id="7355308at2"/>
<dbReference type="RefSeq" id="WP_068495795.1">
    <property type="nucleotide sequence ID" value="NZ_LWQT01000120.1"/>
</dbReference>
<accession>A0A178M7Y7</accession>
<dbReference type="EMBL" id="LWQT01000120">
    <property type="protein sequence ID" value="OAN44004.1"/>
    <property type="molecule type" value="Genomic_DNA"/>
</dbReference>